<sequence>MSALNTQVGGTHYSEMPIQPMEFAMTQMYDFATSSILKYVSRHRQKNGRQDIEKALHIVELRAEIARKHDLPPLLNSVVAVRKVSGLTWVCGGDPLLKPCATDMDVYIQVNGFTGLDAEALAILDSWFRNGSAYHISRVLKTKLQAILQEYDGGPKARILADPKGCEHDWLVHTDQDGRALGTVCGKCGTIG</sequence>
<evidence type="ECO:0000313" key="2">
    <source>
        <dbReference type="Proteomes" id="UP000221999"/>
    </source>
</evidence>
<name>A0A248XD90_9CAUD</name>
<evidence type="ECO:0000313" key="1">
    <source>
        <dbReference type="EMBL" id="ASW27673.1"/>
    </source>
</evidence>
<organism evidence="1 2">
    <name type="scientific">Klebsiella phage YMC16/01/N133_KPN_BP</name>
    <dbReference type="NCBI Taxonomy" id="2026102"/>
    <lineage>
        <taxon>Viruses</taxon>
        <taxon>Duplodnaviria</taxon>
        <taxon>Heunggongvirae</taxon>
        <taxon>Uroviricota</taxon>
        <taxon>Caudoviricetes</taxon>
        <taxon>Casjensviridae</taxon>
        <taxon>Seodaemunguvirus</taxon>
        <taxon>Seodaemunguvirus YMC16-01N133</taxon>
    </lineage>
</organism>
<gene>
    <name evidence="1" type="ORF">KPNN133_054</name>
</gene>
<dbReference type="InterPro" id="IPR021739">
    <property type="entry name" value="SaV-like"/>
</dbReference>
<reference evidence="1 2" key="1">
    <citation type="submission" date="2017-07" db="EMBL/GenBank/DDBJ databases">
        <title>Complete Genome Sequence of the Klebsiella phage YMC16/01/N133_KPN_BP.</title>
        <authorList>
            <person name="Jeon J."/>
            <person name="Yong D."/>
            <person name="Lee K."/>
        </authorList>
    </citation>
    <scope>NUCLEOTIDE SEQUENCE [LARGE SCALE GENOMIC DNA]</scope>
</reference>
<dbReference type="EMBL" id="MF476925">
    <property type="protein sequence ID" value="ASW27673.1"/>
    <property type="molecule type" value="Genomic_DNA"/>
</dbReference>
<keyword evidence="2" id="KW-1185">Reference proteome</keyword>
<accession>A0A248XD90</accession>
<dbReference type="Pfam" id="PF11753">
    <property type="entry name" value="DUF3310"/>
    <property type="match status" value="1"/>
</dbReference>
<dbReference type="Proteomes" id="UP000221999">
    <property type="component" value="Segment"/>
</dbReference>
<proteinExistence type="predicted"/>
<protein>
    <submittedName>
        <fullName evidence="1">Uncharacterized protein</fullName>
    </submittedName>
</protein>